<gene>
    <name evidence="1" type="ORF">RCO7_10048</name>
</gene>
<name>A0A1E1L1I0_9HELO</name>
<evidence type="ECO:0000313" key="1">
    <source>
        <dbReference type="EMBL" id="CZT04351.1"/>
    </source>
</evidence>
<protein>
    <submittedName>
        <fullName evidence="1">Uncharacterized protein</fullName>
    </submittedName>
</protein>
<comment type="caution">
    <text evidence="1">The sequence shown here is derived from an EMBL/GenBank/DDBJ whole genome shotgun (WGS) entry which is preliminary data.</text>
</comment>
<dbReference type="EMBL" id="FJUW01000032">
    <property type="protein sequence ID" value="CZT04351.1"/>
    <property type="molecule type" value="Genomic_DNA"/>
</dbReference>
<reference evidence="2" key="1">
    <citation type="submission" date="2016-03" db="EMBL/GenBank/DDBJ databases">
        <authorList>
            <person name="Ploux O."/>
        </authorList>
    </citation>
    <scope>NUCLEOTIDE SEQUENCE [LARGE SCALE GENOMIC DNA]</scope>
    <source>
        <strain evidence="2">UK7</strain>
    </source>
</reference>
<sequence length="182" mass="21049">MNQGDFKYEWVTKIVEGGNDWQLVNGGPKAGKLSLSQWNKPSSEKHEQATAFKKILNAMYTLPYAISNAAELFTITNLARFYMCLPLVSGTLDGPLALAQDWTMKQLWQTRKKLLQLSIEFRHKNLFHDVLMFSLGPFSRPVFFDWDDQELKKILMPHHKLRSRAFGALEQTIILVLDDYQQ</sequence>
<proteinExistence type="predicted"/>
<dbReference type="AlphaFoldDB" id="A0A1E1L1I0"/>
<evidence type="ECO:0000313" key="2">
    <source>
        <dbReference type="Proteomes" id="UP000178129"/>
    </source>
</evidence>
<accession>A0A1E1L1I0</accession>
<dbReference type="Proteomes" id="UP000178129">
    <property type="component" value="Unassembled WGS sequence"/>
</dbReference>
<keyword evidence="2" id="KW-1185">Reference proteome</keyword>
<organism evidence="1 2">
    <name type="scientific">Rhynchosporium graminicola</name>
    <dbReference type="NCBI Taxonomy" id="2792576"/>
    <lineage>
        <taxon>Eukaryota</taxon>
        <taxon>Fungi</taxon>
        <taxon>Dikarya</taxon>
        <taxon>Ascomycota</taxon>
        <taxon>Pezizomycotina</taxon>
        <taxon>Leotiomycetes</taxon>
        <taxon>Helotiales</taxon>
        <taxon>Ploettnerulaceae</taxon>
        <taxon>Rhynchosporium</taxon>
    </lineage>
</organism>
<dbReference type="InParanoid" id="A0A1E1L1I0"/>